<dbReference type="EMBL" id="VLLN01000022">
    <property type="protein sequence ID" value="TWJ17306.1"/>
    <property type="molecule type" value="Genomic_DNA"/>
</dbReference>
<name>A0A562VHA6_9BACT</name>
<reference evidence="1 2" key="1">
    <citation type="submission" date="2019-07" db="EMBL/GenBank/DDBJ databases">
        <title>Genomic Encyclopedia of Archaeal and Bacterial Type Strains, Phase II (KMG-II): from individual species to whole genera.</title>
        <authorList>
            <person name="Goeker M."/>
        </authorList>
    </citation>
    <scope>NUCLEOTIDE SEQUENCE [LARGE SCALE GENOMIC DNA]</scope>
    <source>
        <strain evidence="1 2">ATCC BAA-1139</strain>
    </source>
</reference>
<evidence type="ECO:0000313" key="1">
    <source>
        <dbReference type="EMBL" id="TWJ17306.1"/>
    </source>
</evidence>
<protein>
    <submittedName>
        <fullName evidence="1">Uncharacterized protein</fullName>
    </submittedName>
</protein>
<gene>
    <name evidence="1" type="ORF">JN12_03081</name>
</gene>
<organism evidence="1 2">
    <name type="scientific">Geobacter argillaceus</name>
    <dbReference type="NCBI Taxonomy" id="345631"/>
    <lineage>
        <taxon>Bacteria</taxon>
        <taxon>Pseudomonadati</taxon>
        <taxon>Thermodesulfobacteriota</taxon>
        <taxon>Desulfuromonadia</taxon>
        <taxon>Geobacterales</taxon>
        <taxon>Geobacteraceae</taxon>
        <taxon>Geobacter</taxon>
    </lineage>
</organism>
<evidence type="ECO:0000313" key="2">
    <source>
        <dbReference type="Proteomes" id="UP000319449"/>
    </source>
</evidence>
<comment type="caution">
    <text evidence="1">The sequence shown here is derived from an EMBL/GenBank/DDBJ whole genome shotgun (WGS) entry which is preliminary data.</text>
</comment>
<proteinExistence type="predicted"/>
<keyword evidence="2" id="KW-1185">Reference proteome</keyword>
<dbReference type="Proteomes" id="UP000319449">
    <property type="component" value="Unassembled WGS sequence"/>
</dbReference>
<dbReference type="AlphaFoldDB" id="A0A562VHA6"/>
<sequence length="266" mass="29806">MKYLGFMPPPPTTYFWAFTFLSRPAHDEYGGTYDDGPSEWQTNGFYPGGTEHTVTSPNGLNFKDADIWRQVAKGVTITSAGAPAYAGGPHITNATFGDYAILMKYLLRGRDLGECFLRATTYVNWSTSLFGDPLYHPDLNQTIIDRTPPRTDQPPVIRFDTNAQGVTLRATSQLVDSPEEPEVALLRVTLQDTSGTEHVMTSFLYSRRPEVTMLGLKPDTIYTVHTELADPYGNRTTFPSQTLQTPTASYPLELMKEFIDKARKRM</sequence>
<accession>A0A562VHA6</accession>